<proteinExistence type="predicted"/>
<gene>
    <name evidence="2" type="ORF">COLO4_31347</name>
</gene>
<feature type="compositionally biased region" description="Low complexity" evidence="1">
    <location>
        <begin position="415"/>
        <end position="431"/>
    </location>
</feature>
<feature type="region of interest" description="Disordered" evidence="1">
    <location>
        <begin position="852"/>
        <end position="877"/>
    </location>
</feature>
<feature type="region of interest" description="Disordered" evidence="1">
    <location>
        <begin position="401"/>
        <end position="437"/>
    </location>
</feature>
<protein>
    <submittedName>
        <fullName evidence="2">Uncharacterized protein</fullName>
    </submittedName>
</protein>
<keyword evidence="3" id="KW-1185">Reference proteome</keyword>
<dbReference type="Proteomes" id="UP000187203">
    <property type="component" value="Unassembled WGS sequence"/>
</dbReference>
<name>A0A1R3H4L9_9ROSI</name>
<feature type="compositionally biased region" description="Polar residues" evidence="1">
    <location>
        <begin position="401"/>
        <end position="411"/>
    </location>
</feature>
<dbReference type="OrthoDB" id="602706at2759"/>
<dbReference type="InterPro" id="IPR038777">
    <property type="entry name" value="At4g18490-like"/>
</dbReference>
<sequence length="877" mass="95503">MAEPKNATSSAVGSKSKEKGLLLDEEFGKDFLGSWKSMSVTEDDAMDFSFGTISKGKKKAFNFDKLDMDFNVDGDFDKLPSFKMDMPDLDFSSPSKGTAKDKENSKEETTSGTRQEKKDRFSFSFDFNELDGFDFDSSLTKGEKTCKKNEESKAIALEISEISNIDQAPQGEKTCKKSQDSMAVAVESSEIFNIDQAFQGEKTCKKSQDSKALEGSEVFNIDQAFQGEKTCKESQDSKAVALESCAISNIDETLDDDCIAAKLNGANPKAETSKGGIEPCNSIDDSISVKLVPLQGLAHGDPVAGQGSGIPPQKIVDTLVEERCKSSPLSNSAVSSELDDQQLLQSSPMDFLSGNISNQETVSNMQAEVCTQGTRTNTSSDAEQNVDDRIITTEGSIHQKYTSSTLSNRAVTSELPDQQQSLQSSPLDSLSGNNTNQETVSNMQTEVCSQGINTSSEAEQNIYDKIITTEGSKMHWKNSSPPSESDKDDRNMASGNVLAEIHETQSVQGDIILKNISTASSSEEIPDNTGAENDIQNPTHKLPLVSSNRCSEPTVSQTEKRDRESGSIRSRFFRRSEGTISHLAKPSQSEKEVSTFSNKEIGAMHSHPTNEKRDDSDGGQAQNGRKLVGLSKLSSQELTKGRLVLQQTEKNAVSFSDIRDGFIAGAGQSDGSKFIGKSIVQDKEATKGESVHLKSEKNASLRANPPNCTEKTIESSMQTSINPKPQVPKLASLQTLNVVSEAPKFPKEAPAVSRFKSIRTLVPNREQLNCQRETNPLRNLEQNKDSPMNTSKIALPVGNAENQAPKLPSLKRKAVQVQNQKNSMEVSPKAIQSDNLISGSEVLMEVNMTELGSPSVMENDENVEKAEAYGKELDEFE</sequence>
<dbReference type="PANTHER" id="PTHR36380">
    <property type="entry name" value="BNAA03G58330D PROTEIN"/>
    <property type="match status" value="1"/>
</dbReference>
<evidence type="ECO:0000313" key="3">
    <source>
        <dbReference type="Proteomes" id="UP000187203"/>
    </source>
</evidence>
<organism evidence="2 3">
    <name type="scientific">Corchorus olitorius</name>
    <dbReference type="NCBI Taxonomy" id="93759"/>
    <lineage>
        <taxon>Eukaryota</taxon>
        <taxon>Viridiplantae</taxon>
        <taxon>Streptophyta</taxon>
        <taxon>Embryophyta</taxon>
        <taxon>Tracheophyta</taxon>
        <taxon>Spermatophyta</taxon>
        <taxon>Magnoliopsida</taxon>
        <taxon>eudicotyledons</taxon>
        <taxon>Gunneridae</taxon>
        <taxon>Pentapetalae</taxon>
        <taxon>rosids</taxon>
        <taxon>malvids</taxon>
        <taxon>Malvales</taxon>
        <taxon>Malvaceae</taxon>
        <taxon>Grewioideae</taxon>
        <taxon>Apeibeae</taxon>
        <taxon>Corchorus</taxon>
    </lineage>
</organism>
<feature type="compositionally biased region" description="Basic and acidic residues" evidence="1">
    <location>
        <begin position="862"/>
        <end position="877"/>
    </location>
</feature>
<evidence type="ECO:0000313" key="2">
    <source>
        <dbReference type="EMBL" id="OMO65308.1"/>
    </source>
</evidence>
<feature type="region of interest" description="Disordered" evidence="1">
    <location>
        <begin position="521"/>
        <end position="623"/>
    </location>
</feature>
<feature type="region of interest" description="Disordered" evidence="1">
    <location>
        <begin position="472"/>
        <end position="491"/>
    </location>
</feature>
<comment type="caution">
    <text evidence="2">The sequence shown here is derived from an EMBL/GenBank/DDBJ whole genome shotgun (WGS) entry which is preliminary data.</text>
</comment>
<dbReference type="PANTHER" id="PTHR36380:SF1">
    <property type="entry name" value="OS01G0755100 PROTEIN"/>
    <property type="match status" value="1"/>
</dbReference>
<feature type="compositionally biased region" description="Polar residues" evidence="1">
    <location>
        <begin position="530"/>
        <end position="557"/>
    </location>
</feature>
<accession>A0A1R3H4L9</accession>
<reference evidence="3" key="1">
    <citation type="submission" date="2013-09" db="EMBL/GenBank/DDBJ databases">
        <title>Corchorus olitorius genome sequencing.</title>
        <authorList>
            <person name="Alam M."/>
            <person name="Haque M.S."/>
            <person name="Islam M.S."/>
            <person name="Emdad E.M."/>
            <person name="Islam M.M."/>
            <person name="Ahmed B."/>
            <person name="Halim A."/>
            <person name="Hossen Q.M.M."/>
            <person name="Hossain M.Z."/>
            <person name="Ahmed R."/>
            <person name="Khan M.M."/>
            <person name="Islam R."/>
            <person name="Rashid M.M."/>
            <person name="Khan S.A."/>
            <person name="Rahman M.S."/>
            <person name="Alam M."/>
            <person name="Yahiya A.S."/>
            <person name="Khan M.S."/>
            <person name="Azam M.S."/>
            <person name="Haque T."/>
            <person name="Lashkar M.Z.H."/>
            <person name="Akhand A.I."/>
            <person name="Morshed G."/>
            <person name="Roy S."/>
            <person name="Uddin K.S."/>
            <person name="Rabeya T."/>
            <person name="Hossain A.S."/>
            <person name="Chowdhury A."/>
            <person name="Snigdha A.R."/>
            <person name="Mortoza M.S."/>
            <person name="Matin S.A."/>
            <person name="Hoque S.M.E."/>
            <person name="Islam M.K."/>
            <person name="Roy D.K."/>
            <person name="Haider R."/>
            <person name="Moosa M.M."/>
            <person name="Elias S.M."/>
            <person name="Hasan A.M."/>
            <person name="Jahan S."/>
            <person name="Shafiuddin M."/>
            <person name="Mahmood N."/>
            <person name="Shommy N.S."/>
        </authorList>
    </citation>
    <scope>NUCLEOTIDE SEQUENCE [LARGE SCALE GENOMIC DNA]</scope>
    <source>
        <strain evidence="3">cv. O-4</strain>
    </source>
</reference>
<evidence type="ECO:0000256" key="1">
    <source>
        <dbReference type="SAM" id="MobiDB-lite"/>
    </source>
</evidence>
<feature type="region of interest" description="Disordered" evidence="1">
    <location>
        <begin position="84"/>
        <end position="117"/>
    </location>
</feature>
<feature type="compositionally biased region" description="Basic and acidic residues" evidence="1">
    <location>
        <begin position="98"/>
        <end position="117"/>
    </location>
</feature>
<dbReference type="AlphaFoldDB" id="A0A1R3H4L9"/>
<dbReference type="EMBL" id="AWUE01020845">
    <property type="protein sequence ID" value="OMO65308.1"/>
    <property type="molecule type" value="Genomic_DNA"/>
</dbReference>